<dbReference type="Gene3D" id="3.40.50.2020">
    <property type="match status" value="1"/>
</dbReference>
<accession>A0A7X6N2B1</accession>
<dbReference type="InterPro" id="IPR000836">
    <property type="entry name" value="PRTase_dom"/>
</dbReference>
<evidence type="ECO:0000256" key="1">
    <source>
        <dbReference type="ARBA" id="ARBA00008007"/>
    </source>
</evidence>
<comment type="similarity">
    <text evidence="1">Belongs to the ComF/GntX family.</text>
</comment>
<comment type="caution">
    <text evidence="3">The sequence shown here is derived from an EMBL/GenBank/DDBJ whole genome shotgun (WGS) entry which is preliminary data.</text>
</comment>
<proteinExistence type="inferred from homology"/>
<reference evidence="3 4" key="1">
    <citation type="submission" date="2020-04" db="EMBL/GenBank/DDBJ databases">
        <title>MicrobeNet Type strains.</title>
        <authorList>
            <person name="Nicholson A.C."/>
        </authorList>
    </citation>
    <scope>NUCLEOTIDE SEQUENCE [LARGE SCALE GENOMIC DNA]</scope>
    <source>
        <strain evidence="3 4">CCUG 61472</strain>
    </source>
</reference>
<dbReference type="AlphaFoldDB" id="A0A7X6N2B1"/>
<dbReference type="InterPro" id="IPR051910">
    <property type="entry name" value="ComF/GntX_DNA_util-trans"/>
</dbReference>
<dbReference type="PANTHER" id="PTHR47505:SF1">
    <property type="entry name" value="DNA UTILIZATION PROTEIN YHGH"/>
    <property type="match status" value="1"/>
</dbReference>
<dbReference type="Pfam" id="PF00156">
    <property type="entry name" value="Pribosyltran"/>
    <property type="match status" value="1"/>
</dbReference>
<dbReference type="RefSeq" id="WP_168722200.1">
    <property type="nucleotide sequence ID" value="NZ_JAAXPN010000006.1"/>
</dbReference>
<organism evidence="3 4">
    <name type="scientific">Periweissella fabalis</name>
    <dbReference type="NCBI Taxonomy" id="1070421"/>
    <lineage>
        <taxon>Bacteria</taxon>
        <taxon>Bacillati</taxon>
        <taxon>Bacillota</taxon>
        <taxon>Bacilli</taxon>
        <taxon>Lactobacillales</taxon>
        <taxon>Lactobacillaceae</taxon>
        <taxon>Periweissella</taxon>
    </lineage>
</organism>
<evidence type="ECO:0000313" key="4">
    <source>
        <dbReference type="Proteomes" id="UP000549765"/>
    </source>
</evidence>
<gene>
    <name evidence="3" type="ORF">HF964_06270</name>
</gene>
<dbReference type="Proteomes" id="UP000549765">
    <property type="component" value="Unassembled WGS sequence"/>
</dbReference>
<feature type="domain" description="Phosphoribosyltransferase" evidence="2">
    <location>
        <begin position="79"/>
        <end position="141"/>
    </location>
</feature>
<evidence type="ECO:0000259" key="2">
    <source>
        <dbReference type="Pfam" id="PF00156"/>
    </source>
</evidence>
<evidence type="ECO:0000313" key="3">
    <source>
        <dbReference type="EMBL" id="NKZ24403.1"/>
    </source>
</evidence>
<dbReference type="PANTHER" id="PTHR47505">
    <property type="entry name" value="DNA UTILIZATION PROTEIN YHGH"/>
    <property type="match status" value="1"/>
</dbReference>
<keyword evidence="4" id="KW-1185">Reference proteome</keyword>
<dbReference type="EMBL" id="JAAXPN010000006">
    <property type="protein sequence ID" value="NKZ24403.1"/>
    <property type="molecule type" value="Genomic_DNA"/>
</dbReference>
<dbReference type="CDD" id="cd06223">
    <property type="entry name" value="PRTases_typeI"/>
    <property type="match status" value="1"/>
</dbReference>
<protein>
    <submittedName>
        <fullName evidence="3">ComF family protein</fullName>
    </submittedName>
</protein>
<dbReference type="SUPFAM" id="SSF53271">
    <property type="entry name" value="PRTase-like"/>
    <property type="match status" value="1"/>
</dbReference>
<dbReference type="InterPro" id="IPR029057">
    <property type="entry name" value="PRTase-like"/>
</dbReference>
<name>A0A7X6N2B1_9LACO</name>
<sequence length="142" mass="16423">MKMYMQAYKYQYDFELAQVFKAQFTSFLKEAGDVIYVPIPVKSTQRGFNQVTALMESNLITIVDALAVNEIAFDQKQAQRNRYQRVTSQQPFYLNQALIYELKNKKIVIVDDIYTTGTTIRQAADLLAPFTVHKIASYTLCR</sequence>